<comment type="cofactor">
    <cofactor evidence="2">
        <name>Ca(2+)</name>
        <dbReference type="ChEBI" id="CHEBI:29108"/>
    </cofactor>
</comment>
<name>K3WR96_GLOUD</name>
<dbReference type="EC" id="4.2.2.2" evidence="5"/>
<keyword evidence="14" id="KW-1185">Reference proteome</keyword>
<dbReference type="PANTHER" id="PTHR33407">
    <property type="entry name" value="PECTATE LYASE F-RELATED"/>
    <property type="match status" value="1"/>
</dbReference>
<organism evidence="13 14">
    <name type="scientific">Globisporangium ultimum (strain ATCC 200006 / CBS 805.95 / DAOM BR144)</name>
    <name type="common">Pythium ultimum</name>
    <dbReference type="NCBI Taxonomy" id="431595"/>
    <lineage>
        <taxon>Eukaryota</taxon>
        <taxon>Sar</taxon>
        <taxon>Stramenopiles</taxon>
        <taxon>Oomycota</taxon>
        <taxon>Peronosporomycetes</taxon>
        <taxon>Pythiales</taxon>
        <taxon>Pythiaceae</taxon>
        <taxon>Globisporangium</taxon>
    </lineage>
</organism>
<evidence type="ECO:0000256" key="5">
    <source>
        <dbReference type="ARBA" id="ARBA00012272"/>
    </source>
</evidence>
<dbReference type="GO" id="GO:0045490">
    <property type="term" value="P:pectin catabolic process"/>
    <property type="evidence" value="ECO:0007669"/>
    <property type="project" value="TreeGrafter"/>
</dbReference>
<dbReference type="InParanoid" id="K3WR96"/>
<evidence type="ECO:0000256" key="4">
    <source>
        <dbReference type="ARBA" id="ARBA00006463"/>
    </source>
</evidence>
<sequence>MKTPAILLACALLAEHAGMSSSGGVLKNVIIGASQVVGVFCSDNSCAVDNVWSEAVCQAAVVIDKGIGTTTVSGGGAKGAASRVILAKAAGTTTISGNFYMENCGELYESCATCGPVKRVVIVDGVVSVSPTRELVRVNKNYKDEANIANAKIVTSRSDYQVCTHYDGGKNPAQAGAGASGSLCHYSSTTATVIVQ</sequence>
<dbReference type="InterPro" id="IPR011050">
    <property type="entry name" value="Pectin_lyase_fold/virulence"/>
</dbReference>
<dbReference type="GO" id="GO:0030570">
    <property type="term" value="F:pectate lyase activity"/>
    <property type="evidence" value="ECO:0007669"/>
    <property type="project" value="UniProtKB-EC"/>
</dbReference>
<evidence type="ECO:0000256" key="7">
    <source>
        <dbReference type="ARBA" id="ARBA00022729"/>
    </source>
</evidence>
<comment type="function">
    <text evidence="10">Pectinolytic enzyme consist of four classes of enzymes: pectin lyase, polygalacturonase, pectin methylesterase and rhamnogalacturonase. Among pectinolytic enzymes, pectin lyase is the most important in depolymerization of pectin, since it cleaves internal glycosidic bonds of highly methylated pectins. Favors pectate, the anion, over pectin, the methyl ester.</text>
</comment>
<evidence type="ECO:0000256" key="8">
    <source>
        <dbReference type="ARBA" id="ARBA00022837"/>
    </source>
</evidence>
<evidence type="ECO:0000313" key="13">
    <source>
        <dbReference type="EnsemblProtists" id="PYU1_T007490"/>
    </source>
</evidence>
<dbReference type="Proteomes" id="UP000019132">
    <property type="component" value="Unassembled WGS sequence"/>
</dbReference>
<evidence type="ECO:0000256" key="9">
    <source>
        <dbReference type="ARBA" id="ARBA00023239"/>
    </source>
</evidence>
<keyword evidence="6" id="KW-0964">Secreted</keyword>
<accession>K3WR96</accession>
<reference evidence="13" key="3">
    <citation type="submission" date="2015-02" db="UniProtKB">
        <authorList>
            <consortium name="EnsemblProtists"/>
        </authorList>
    </citation>
    <scope>IDENTIFICATION</scope>
    <source>
        <strain evidence="13">DAOM BR144</strain>
    </source>
</reference>
<dbReference type="SUPFAM" id="SSF51126">
    <property type="entry name" value="Pectin lyase-like"/>
    <property type="match status" value="1"/>
</dbReference>
<evidence type="ECO:0000256" key="2">
    <source>
        <dbReference type="ARBA" id="ARBA00001913"/>
    </source>
</evidence>
<evidence type="ECO:0000256" key="10">
    <source>
        <dbReference type="ARBA" id="ARBA00025679"/>
    </source>
</evidence>
<dbReference type="VEuPathDB" id="FungiDB:PYU1_G007474"/>
<evidence type="ECO:0000256" key="3">
    <source>
        <dbReference type="ARBA" id="ARBA00004613"/>
    </source>
</evidence>
<reference evidence="14" key="1">
    <citation type="journal article" date="2010" name="Genome Biol.">
        <title>Genome sequence of the necrotrophic plant pathogen Pythium ultimum reveals original pathogenicity mechanisms and effector repertoire.</title>
        <authorList>
            <person name="Levesque C.A."/>
            <person name="Brouwer H."/>
            <person name="Cano L."/>
            <person name="Hamilton J.P."/>
            <person name="Holt C."/>
            <person name="Huitema E."/>
            <person name="Raffaele S."/>
            <person name="Robideau G.P."/>
            <person name="Thines M."/>
            <person name="Win J."/>
            <person name="Zerillo M.M."/>
            <person name="Beakes G.W."/>
            <person name="Boore J.L."/>
            <person name="Busam D."/>
            <person name="Dumas B."/>
            <person name="Ferriera S."/>
            <person name="Fuerstenberg S.I."/>
            <person name="Gachon C.M."/>
            <person name="Gaulin E."/>
            <person name="Govers F."/>
            <person name="Grenville-Briggs L."/>
            <person name="Horner N."/>
            <person name="Hostetler J."/>
            <person name="Jiang R.H."/>
            <person name="Johnson J."/>
            <person name="Krajaejun T."/>
            <person name="Lin H."/>
            <person name="Meijer H.J."/>
            <person name="Moore B."/>
            <person name="Morris P."/>
            <person name="Phuntmart V."/>
            <person name="Puiu D."/>
            <person name="Shetty J."/>
            <person name="Stajich J.E."/>
            <person name="Tripathy S."/>
            <person name="Wawra S."/>
            <person name="van West P."/>
            <person name="Whitty B.R."/>
            <person name="Coutinho P.M."/>
            <person name="Henrissat B."/>
            <person name="Martin F."/>
            <person name="Thomas P.D."/>
            <person name="Tyler B.M."/>
            <person name="De Vries R.P."/>
            <person name="Kamoun S."/>
            <person name="Yandell M."/>
            <person name="Tisserat N."/>
            <person name="Buell C.R."/>
        </authorList>
    </citation>
    <scope>NUCLEOTIDE SEQUENCE</scope>
    <source>
        <strain evidence="14">DAOM:BR144</strain>
    </source>
</reference>
<evidence type="ECO:0000256" key="12">
    <source>
        <dbReference type="SAM" id="SignalP"/>
    </source>
</evidence>
<feature type="signal peptide" evidence="12">
    <location>
        <begin position="1"/>
        <end position="22"/>
    </location>
</feature>
<dbReference type="HOGENOM" id="CLU_1392686_0_0_1"/>
<evidence type="ECO:0000256" key="11">
    <source>
        <dbReference type="ARBA" id="ARBA00039895"/>
    </source>
</evidence>
<keyword evidence="9" id="KW-0456">Lyase</keyword>
<comment type="subcellular location">
    <subcellularLocation>
        <location evidence="3">Secreted</location>
    </subcellularLocation>
</comment>
<dbReference type="Gene3D" id="2.160.20.10">
    <property type="entry name" value="Single-stranded right-handed beta-helix, Pectin lyase-like"/>
    <property type="match status" value="1"/>
</dbReference>
<dbReference type="EMBL" id="GL376585">
    <property type="status" value="NOT_ANNOTATED_CDS"/>
    <property type="molecule type" value="Genomic_DNA"/>
</dbReference>
<feature type="chain" id="PRO_5003872321" description="Probable pectate lyase F" evidence="12">
    <location>
        <begin position="23"/>
        <end position="196"/>
    </location>
</feature>
<keyword evidence="8" id="KW-0106">Calcium</keyword>
<dbReference type="eggNOG" id="ENOG502RUUK">
    <property type="taxonomic scope" value="Eukaryota"/>
</dbReference>
<dbReference type="Pfam" id="PF03211">
    <property type="entry name" value="Pectate_lyase"/>
    <property type="match status" value="1"/>
</dbReference>
<proteinExistence type="inferred from homology"/>
<dbReference type="AlphaFoldDB" id="K3WR96"/>
<keyword evidence="7 12" id="KW-0732">Signal</keyword>
<dbReference type="InterPro" id="IPR012334">
    <property type="entry name" value="Pectin_lyas_fold"/>
</dbReference>
<protein>
    <recommendedName>
        <fullName evidence="11">Probable pectate lyase F</fullName>
        <ecNumber evidence="5">4.2.2.2</ecNumber>
    </recommendedName>
</protein>
<dbReference type="InterPro" id="IPR004898">
    <property type="entry name" value="Pectate_lyase_PlyH/PlyE-like"/>
</dbReference>
<comment type="catalytic activity">
    <reaction evidence="1">
        <text>Eliminative cleavage of (1-&gt;4)-alpha-D-galacturonan to give oligosaccharides with 4-deoxy-alpha-D-galact-4-enuronosyl groups at their non-reducing ends.</text>
        <dbReference type="EC" id="4.2.2.2"/>
    </reaction>
</comment>
<evidence type="ECO:0000256" key="1">
    <source>
        <dbReference type="ARBA" id="ARBA00000695"/>
    </source>
</evidence>
<comment type="similarity">
    <text evidence="4">Belongs to the polysaccharide lyase 3 family.</text>
</comment>
<evidence type="ECO:0000313" key="14">
    <source>
        <dbReference type="Proteomes" id="UP000019132"/>
    </source>
</evidence>
<evidence type="ECO:0000256" key="6">
    <source>
        <dbReference type="ARBA" id="ARBA00022525"/>
    </source>
</evidence>
<reference evidence="14" key="2">
    <citation type="submission" date="2010-04" db="EMBL/GenBank/DDBJ databases">
        <authorList>
            <person name="Buell R."/>
            <person name="Hamilton J."/>
            <person name="Hostetler J."/>
        </authorList>
    </citation>
    <scope>NUCLEOTIDE SEQUENCE [LARGE SCALE GENOMIC DNA]</scope>
    <source>
        <strain evidence="14">DAOM:BR144</strain>
    </source>
</reference>
<dbReference type="PANTHER" id="PTHR33407:SF9">
    <property type="entry name" value="PECTATE LYASE F-RELATED"/>
    <property type="match status" value="1"/>
</dbReference>
<dbReference type="EnsemblProtists" id="PYU1_T007490">
    <property type="protein sequence ID" value="PYU1_T007490"/>
    <property type="gene ID" value="PYU1_G007474"/>
</dbReference>
<dbReference type="GO" id="GO:0005576">
    <property type="term" value="C:extracellular region"/>
    <property type="evidence" value="ECO:0007669"/>
    <property type="project" value="UniProtKB-SubCell"/>
</dbReference>